<dbReference type="EMBL" id="MKFT01000012">
    <property type="protein sequence ID" value="OHY92996.1"/>
    <property type="molecule type" value="Genomic_DNA"/>
</dbReference>
<protein>
    <recommendedName>
        <fullName evidence="1">DNA 3'-5' helicase II</fullName>
    </recommendedName>
</protein>
<proteinExistence type="predicted"/>
<dbReference type="SUPFAM" id="SSF52540">
    <property type="entry name" value="P-loop containing nucleoside triphosphate hydrolases"/>
    <property type="match status" value="1"/>
</dbReference>
<feature type="domain" description="UvrD-like helicase C-terminal" evidence="2">
    <location>
        <begin position="562"/>
        <end position="611"/>
    </location>
</feature>
<dbReference type="Pfam" id="PF13538">
    <property type="entry name" value="UvrD_C_2"/>
    <property type="match status" value="1"/>
</dbReference>
<reference evidence="3 4" key="1">
    <citation type="submission" date="2016-09" db="EMBL/GenBank/DDBJ databases">
        <title>Isolation, identification and antibiotic sensitivity analysis of bacterial pathogen from juvenile Hippocampus erectus with tail-rotted disease.</title>
        <authorList>
            <person name="Yang Q."/>
        </authorList>
    </citation>
    <scope>NUCLEOTIDE SEQUENCE [LARGE SCALE GENOMIC DNA]</scope>
    <source>
        <strain evidence="3 4">HM-10</strain>
    </source>
</reference>
<dbReference type="PANTHER" id="PTHR11070">
    <property type="entry name" value="UVRD / RECB / PCRA DNA HELICASE FAMILY MEMBER"/>
    <property type="match status" value="1"/>
</dbReference>
<evidence type="ECO:0000259" key="2">
    <source>
        <dbReference type="Pfam" id="PF13538"/>
    </source>
</evidence>
<name>A0ABX3D9I6_9VIBR</name>
<dbReference type="Proteomes" id="UP000180133">
    <property type="component" value="Unassembled WGS sequence"/>
</dbReference>
<accession>A0ABX3D9I6</accession>
<evidence type="ECO:0000313" key="3">
    <source>
        <dbReference type="EMBL" id="OHY92996.1"/>
    </source>
</evidence>
<dbReference type="InterPro" id="IPR027785">
    <property type="entry name" value="UvrD-like_helicase_C"/>
</dbReference>
<evidence type="ECO:0000313" key="4">
    <source>
        <dbReference type="Proteomes" id="UP000180133"/>
    </source>
</evidence>
<sequence>MITFLGTPAEAQVLGADLDKLFRQDLGLNGHFYRGFPIISSSEGGIKLDALLCTEECGVTIIHFNNERTITEDFVDHVDEVHLKVTARLSELKELTKNRRLVVPVNSVTYAPLIPNNFEQEIAESVNLCRTPEQVLDTVKTETLVNPKLLKPTLSRLQSLSGLKKAKKRSYITKEDSKGAVLKKLENELATLDISQTRAVLENIEGVQRIRGLAGSGKTVVLARKVAHIHSQNPNWKIAITFNSRSLKEQFKRLISQFYEDATGELPDWDMVNIIHAWGSPKTTGMYYEACCANNIKYYDYSSAKRISSGYGTEFESVCELFLEQSTEFKPIYDLILIDEAQDFSAAFLKICFEMLTEPKKLIYAYDELQNLGDSGMLSPDEIWGVDEEGNPIVTFDKAAQDIILDTCYRNPSNILTAAHALGFGIYHEPMIQMFDYPELWSEIGYEVVNGSLEENAQVKLSRTAHSSPALLKGHNTPEDILQIQAFGSSTAQAEWIAQQIEKNIREDEILASDIVVIHPNAMKLRSEVGYLRNLLFEKEINSSIAGITASPDEFFSDNSITFTSIYRAKGNEAAMVYIMHAEYCNSEYELSKKRNILFTAMTRTKAWLRICGVGSRFDGLMDEYQKVEENNFTLDFRYPTEAERQKMRVVNRDMTSSEKRRVNAAKRSAENLSNLLDGEVSLEDIPEEVRKALLLKLSQG</sequence>
<organism evidence="3 4">
    <name type="scientific">Vibrio rotiferianus</name>
    <dbReference type="NCBI Taxonomy" id="190895"/>
    <lineage>
        <taxon>Bacteria</taxon>
        <taxon>Pseudomonadati</taxon>
        <taxon>Pseudomonadota</taxon>
        <taxon>Gammaproteobacteria</taxon>
        <taxon>Vibrionales</taxon>
        <taxon>Vibrionaceae</taxon>
        <taxon>Vibrio</taxon>
    </lineage>
</organism>
<dbReference type="InterPro" id="IPR027417">
    <property type="entry name" value="P-loop_NTPase"/>
</dbReference>
<keyword evidence="4" id="KW-1185">Reference proteome</keyword>
<dbReference type="RefSeq" id="WP_071234737.1">
    <property type="nucleotide sequence ID" value="NZ_KV861316.1"/>
</dbReference>
<dbReference type="InterPro" id="IPR000212">
    <property type="entry name" value="DNA_helicase_UvrD/REP"/>
</dbReference>
<dbReference type="Gene3D" id="3.40.50.300">
    <property type="entry name" value="P-loop containing nucleotide triphosphate hydrolases"/>
    <property type="match status" value="2"/>
</dbReference>
<comment type="caution">
    <text evidence="3">The sequence shown here is derived from an EMBL/GenBank/DDBJ whole genome shotgun (WGS) entry which is preliminary data.</text>
</comment>
<evidence type="ECO:0000256" key="1">
    <source>
        <dbReference type="ARBA" id="ARBA00034923"/>
    </source>
</evidence>
<gene>
    <name evidence="3" type="ORF">BI375_05925</name>
</gene>
<dbReference type="PANTHER" id="PTHR11070:SF2">
    <property type="entry name" value="ATP-DEPENDENT DNA HELICASE SRS2"/>
    <property type="match status" value="1"/>
</dbReference>